<reference evidence="1 3" key="2">
    <citation type="submission" date="2020-07" db="EMBL/GenBank/DDBJ databases">
        <title>Identification of Halomonas strains.</title>
        <authorList>
            <person name="Xiao Z."/>
            <person name="Shen J."/>
        </authorList>
    </citation>
    <scope>NUCLEOTIDE SEQUENCE [LARGE SCALE GENOMIC DNA]</scope>
    <source>
        <strain evidence="1 3">DSM 17331</strain>
    </source>
</reference>
<gene>
    <name evidence="1" type="ORF">H1D44_08830</name>
    <name evidence="2" type="ORF">HOP48_15430</name>
</gene>
<sequence length="443" mass="50203">MGTTTTASMGVETEGLLAAWHEGDEATIQRWVQPCLPLLLGVTARLLKQQDHRELVCRDTLLLAWRNLPELENHPRPGQWLYGILGSRLYSQLLALHGSQTGVQHHVEVLTETKGTVANTPTGPRPVALAGEALAAMANRIPPEPPSQRLLGKLQALIQAEIDQRQAPFTPTGERVYPPLFDSSLRLRMWRSRAAFQLKESFKRRLGRPIEDALFERWLDDRSGSAWLEHQGLPRRSVEAYFGDKLNLEIDPASLTRGLDFPASFPDRRLRRKVSNIFLWTGDWDLATPHLAETQRQRFIRDIWAHRLDLTASEGYAQLTKALAQGAPLRSHHQGVLLNSEDRILTFLEQYRLYMEDMHCFGFKPALGKDSLGVVIDRHGDMIKSNKGLHRIAMAQAIGLRRISVRVRAVHQTWWEQHKVNARGRQAIEGMLTALPAQATRMD</sequence>
<comment type="caution">
    <text evidence="1">The sequence shown here is derived from an EMBL/GenBank/DDBJ whole genome shotgun (WGS) entry which is preliminary data.</text>
</comment>
<evidence type="ECO:0000313" key="2">
    <source>
        <dbReference type="EMBL" id="MCG6662931.1"/>
    </source>
</evidence>
<dbReference type="GO" id="GO:0006352">
    <property type="term" value="P:DNA-templated transcription initiation"/>
    <property type="evidence" value="ECO:0007669"/>
    <property type="project" value="InterPro"/>
</dbReference>
<accession>A0A7W0ADU4</accession>
<dbReference type="Proteomes" id="UP000518091">
    <property type="component" value="Unassembled WGS sequence"/>
</dbReference>
<dbReference type="InterPro" id="IPR013325">
    <property type="entry name" value="RNA_pol_sigma_r2"/>
</dbReference>
<reference evidence="2 4" key="1">
    <citation type="submission" date="2020-05" db="EMBL/GenBank/DDBJ databases">
        <title>Comparative genomic analysis of denitrifying bacteria from Halomonas genus.</title>
        <authorList>
            <person name="Wang L."/>
            <person name="Shao Z."/>
        </authorList>
    </citation>
    <scope>NUCLEOTIDE SEQUENCE [LARGE SCALE GENOMIC DNA]</scope>
    <source>
        <strain evidence="2 4">DSM 17331</strain>
    </source>
</reference>
<keyword evidence="4" id="KW-1185">Reference proteome</keyword>
<dbReference type="Proteomes" id="UP000814353">
    <property type="component" value="Unassembled WGS sequence"/>
</dbReference>
<evidence type="ECO:0000313" key="4">
    <source>
        <dbReference type="Proteomes" id="UP000814353"/>
    </source>
</evidence>
<dbReference type="AlphaFoldDB" id="A0A7W0ADU4"/>
<organism evidence="1 3">
    <name type="scientific">Billgrantia kenyensis</name>
    <dbReference type="NCBI Taxonomy" id="321266"/>
    <lineage>
        <taxon>Bacteria</taxon>
        <taxon>Pseudomonadati</taxon>
        <taxon>Pseudomonadota</taxon>
        <taxon>Gammaproteobacteria</taxon>
        <taxon>Oceanospirillales</taxon>
        <taxon>Halomonadaceae</taxon>
        <taxon>Billgrantia</taxon>
    </lineage>
</organism>
<dbReference type="Gene3D" id="1.10.1740.10">
    <property type="match status" value="1"/>
</dbReference>
<proteinExistence type="predicted"/>
<evidence type="ECO:0000313" key="1">
    <source>
        <dbReference type="EMBL" id="MBA2779004.1"/>
    </source>
</evidence>
<dbReference type="GO" id="GO:0003700">
    <property type="term" value="F:DNA-binding transcription factor activity"/>
    <property type="evidence" value="ECO:0007669"/>
    <property type="project" value="InterPro"/>
</dbReference>
<name>A0A7W0ADU4_9GAMM</name>
<dbReference type="SUPFAM" id="SSF88946">
    <property type="entry name" value="Sigma2 domain of RNA polymerase sigma factors"/>
    <property type="match status" value="1"/>
</dbReference>
<dbReference type="EMBL" id="JABFUB010000014">
    <property type="protein sequence ID" value="MCG6662931.1"/>
    <property type="molecule type" value="Genomic_DNA"/>
</dbReference>
<dbReference type="RefSeq" id="WP_181514480.1">
    <property type="nucleotide sequence ID" value="NZ_JABFUB010000014.1"/>
</dbReference>
<evidence type="ECO:0000313" key="3">
    <source>
        <dbReference type="Proteomes" id="UP000518091"/>
    </source>
</evidence>
<dbReference type="EMBL" id="JACEFT010000008">
    <property type="protein sequence ID" value="MBA2779004.1"/>
    <property type="molecule type" value="Genomic_DNA"/>
</dbReference>
<protein>
    <submittedName>
        <fullName evidence="1">Uncharacterized protein</fullName>
    </submittedName>
</protein>